<dbReference type="SMART" id="SM00448">
    <property type="entry name" value="REC"/>
    <property type="match status" value="1"/>
</dbReference>
<evidence type="ECO:0000259" key="10">
    <source>
        <dbReference type="PROSITE" id="PS50110"/>
    </source>
</evidence>
<dbReference type="FunFam" id="3.40.50.2300:FF:000001">
    <property type="entry name" value="DNA-binding response regulator PhoB"/>
    <property type="match status" value="1"/>
</dbReference>
<dbReference type="InterPro" id="IPR001789">
    <property type="entry name" value="Sig_transdc_resp-reg_receiver"/>
</dbReference>
<dbReference type="EMBL" id="QGKM01000065">
    <property type="protein sequence ID" value="PWQ93279.1"/>
    <property type="molecule type" value="Genomic_DNA"/>
</dbReference>
<reference evidence="12 13" key="1">
    <citation type="submission" date="2018-05" db="EMBL/GenBank/DDBJ databases">
        <title>Leucothrix arctica sp. nov., isolated from Arctic seawater.</title>
        <authorList>
            <person name="Choi A."/>
            <person name="Baek K."/>
        </authorList>
    </citation>
    <scope>NUCLEOTIDE SEQUENCE [LARGE SCALE GENOMIC DNA]</scope>
    <source>
        <strain evidence="12 13">JCM 18388</strain>
    </source>
</reference>
<dbReference type="Proteomes" id="UP000245539">
    <property type="component" value="Unassembled WGS sequence"/>
</dbReference>
<keyword evidence="4" id="KW-0902">Two-component regulatory system</keyword>
<dbReference type="RefSeq" id="WP_109839030.1">
    <property type="nucleotide sequence ID" value="NZ_QGKM01000065.1"/>
</dbReference>
<evidence type="ECO:0000256" key="4">
    <source>
        <dbReference type="ARBA" id="ARBA00023012"/>
    </source>
</evidence>
<organism evidence="12 13">
    <name type="scientific">Leucothrix pacifica</name>
    <dbReference type="NCBI Taxonomy" id="1247513"/>
    <lineage>
        <taxon>Bacteria</taxon>
        <taxon>Pseudomonadati</taxon>
        <taxon>Pseudomonadota</taxon>
        <taxon>Gammaproteobacteria</taxon>
        <taxon>Thiotrichales</taxon>
        <taxon>Thiotrichaceae</taxon>
        <taxon>Leucothrix</taxon>
    </lineage>
</organism>
<keyword evidence="7" id="KW-0804">Transcription</keyword>
<gene>
    <name evidence="12" type="ORF">DKW60_17870</name>
</gene>
<feature type="modified residue" description="4-aspartylphosphate" evidence="8">
    <location>
        <position position="58"/>
    </location>
</feature>
<dbReference type="SUPFAM" id="SSF46894">
    <property type="entry name" value="C-terminal effector domain of the bipartite response regulators"/>
    <property type="match status" value="1"/>
</dbReference>
<dbReference type="Gene3D" id="1.10.10.10">
    <property type="entry name" value="Winged helix-like DNA-binding domain superfamily/Winged helix DNA-binding domain"/>
    <property type="match status" value="1"/>
</dbReference>
<dbReference type="InterPro" id="IPR011006">
    <property type="entry name" value="CheY-like_superfamily"/>
</dbReference>
<evidence type="ECO:0000313" key="13">
    <source>
        <dbReference type="Proteomes" id="UP000245539"/>
    </source>
</evidence>
<evidence type="ECO:0000256" key="9">
    <source>
        <dbReference type="PROSITE-ProRule" id="PRU01091"/>
    </source>
</evidence>
<dbReference type="InterPro" id="IPR039420">
    <property type="entry name" value="WalR-like"/>
</dbReference>
<dbReference type="InterPro" id="IPR001867">
    <property type="entry name" value="OmpR/PhoB-type_DNA-bd"/>
</dbReference>
<accession>A0A317C4R6</accession>
<dbReference type="Pfam" id="PF00072">
    <property type="entry name" value="Response_reg"/>
    <property type="match status" value="1"/>
</dbReference>
<dbReference type="PANTHER" id="PTHR48111">
    <property type="entry name" value="REGULATOR OF RPOS"/>
    <property type="match status" value="1"/>
</dbReference>
<evidence type="ECO:0000313" key="12">
    <source>
        <dbReference type="EMBL" id="PWQ93279.1"/>
    </source>
</evidence>
<feature type="DNA-binding region" description="OmpR/PhoB-type" evidence="9">
    <location>
        <begin position="159"/>
        <end position="258"/>
    </location>
</feature>
<dbReference type="GO" id="GO:0006355">
    <property type="term" value="P:regulation of DNA-templated transcription"/>
    <property type="evidence" value="ECO:0007669"/>
    <property type="project" value="InterPro"/>
</dbReference>
<evidence type="ECO:0000259" key="11">
    <source>
        <dbReference type="PROSITE" id="PS51755"/>
    </source>
</evidence>
<name>A0A317C4R6_9GAMM</name>
<evidence type="ECO:0000256" key="1">
    <source>
        <dbReference type="ARBA" id="ARBA00004496"/>
    </source>
</evidence>
<evidence type="ECO:0000256" key="8">
    <source>
        <dbReference type="PROSITE-ProRule" id="PRU00169"/>
    </source>
</evidence>
<comment type="caution">
    <text evidence="12">The sequence shown here is derived from an EMBL/GenBank/DDBJ whole genome shotgun (WGS) entry which is preliminary data.</text>
</comment>
<dbReference type="Pfam" id="PF00486">
    <property type="entry name" value="Trans_reg_C"/>
    <property type="match status" value="1"/>
</dbReference>
<feature type="domain" description="OmpR/PhoB-type" evidence="11">
    <location>
        <begin position="159"/>
        <end position="258"/>
    </location>
</feature>
<protein>
    <submittedName>
        <fullName evidence="12">DNA-binding response regulator</fullName>
    </submittedName>
</protein>
<proteinExistence type="predicted"/>
<dbReference type="CDD" id="cd00383">
    <property type="entry name" value="trans_reg_C"/>
    <property type="match status" value="1"/>
</dbReference>
<dbReference type="Gene3D" id="6.10.250.690">
    <property type="match status" value="1"/>
</dbReference>
<dbReference type="OrthoDB" id="9802426at2"/>
<keyword evidence="6 9" id="KW-0238">DNA-binding</keyword>
<sequence length="264" mass="29355">MENVPHYHTILLVEDDKRLSDLISEYLQKQGLKVATEYRGDTAVQRIIQMQPDLVILDLMLPGLDGLEVCRQVRPTYPSPILMLTARDEDIDQVVGLELGADDYVVKPVQPRVLLARVRALLRRYQAAPVLHVSQVTSTANDASVLTTTDQTPSAAGAVSKMIFGQLEVDPASREVHLNNQLIDFTTQEFDLLYLLAKNAGVVLSRDAIFEAMSGIEYDGLDRSVDIRISRLRKLLETNPAKPSGIKTVRGQGYLFSAQGWPND</sequence>
<evidence type="ECO:0000256" key="3">
    <source>
        <dbReference type="ARBA" id="ARBA00022553"/>
    </source>
</evidence>
<keyword evidence="3 8" id="KW-0597">Phosphoprotein</keyword>
<dbReference type="GO" id="GO:0000156">
    <property type="term" value="F:phosphorelay response regulator activity"/>
    <property type="evidence" value="ECO:0007669"/>
    <property type="project" value="TreeGrafter"/>
</dbReference>
<evidence type="ECO:0000256" key="5">
    <source>
        <dbReference type="ARBA" id="ARBA00023015"/>
    </source>
</evidence>
<dbReference type="SMART" id="SM00862">
    <property type="entry name" value="Trans_reg_C"/>
    <property type="match status" value="1"/>
</dbReference>
<evidence type="ECO:0000256" key="6">
    <source>
        <dbReference type="ARBA" id="ARBA00023125"/>
    </source>
</evidence>
<dbReference type="FunFam" id="1.10.10.10:FF:000099">
    <property type="entry name" value="Two-component system response regulator TorR"/>
    <property type="match status" value="1"/>
</dbReference>
<dbReference type="SUPFAM" id="SSF52172">
    <property type="entry name" value="CheY-like"/>
    <property type="match status" value="1"/>
</dbReference>
<keyword evidence="5" id="KW-0805">Transcription regulation</keyword>
<dbReference type="PANTHER" id="PTHR48111:SF47">
    <property type="entry name" value="TRANSCRIPTIONAL REGULATORY PROTEIN RSTA"/>
    <property type="match status" value="1"/>
</dbReference>
<dbReference type="PROSITE" id="PS51755">
    <property type="entry name" value="OMPR_PHOB"/>
    <property type="match status" value="1"/>
</dbReference>
<keyword evidence="13" id="KW-1185">Reference proteome</keyword>
<dbReference type="GO" id="GO:0000976">
    <property type="term" value="F:transcription cis-regulatory region binding"/>
    <property type="evidence" value="ECO:0007669"/>
    <property type="project" value="TreeGrafter"/>
</dbReference>
<dbReference type="AlphaFoldDB" id="A0A317C4R6"/>
<dbReference type="GO" id="GO:0005829">
    <property type="term" value="C:cytosol"/>
    <property type="evidence" value="ECO:0007669"/>
    <property type="project" value="TreeGrafter"/>
</dbReference>
<comment type="subcellular location">
    <subcellularLocation>
        <location evidence="1">Cytoplasm</location>
    </subcellularLocation>
</comment>
<dbReference type="InterPro" id="IPR036388">
    <property type="entry name" value="WH-like_DNA-bd_sf"/>
</dbReference>
<feature type="domain" description="Response regulatory" evidence="10">
    <location>
        <begin position="9"/>
        <end position="122"/>
    </location>
</feature>
<dbReference type="Gene3D" id="3.40.50.2300">
    <property type="match status" value="1"/>
</dbReference>
<dbReference type="PROSITE" id="PS50110">
    <property type="entry name" value="RESPONSE_REGULATORY"/>
    <property type="match status" value="1"/>
</dbReference>
<keyword evidence="2" id="KW-0963">Cytoplasm</keyword>
<dbReference type="InterPro" id="IPR016032">
    <property type="entry name" value="Sig_transdc_resp-reg_C-effctor"/>
</dbReference>
<dbReference type="GO" id="GO:0032993">
    <property type="term" value="C:protein-DNA complex"/>
    <property type="evidence" value="ECO:0007669"/>
    <property type="project" value="TreeGrafter"/>
</dbReference>
<evidence type="ECO:0000256" key="2">
    <source>
        <dbReference type="ARBA" id="ARBA00022490"/>
    </source>
</evidence>
<evidence type="ECO:0000256" key="7">
    <source>
        <dbReference type="ARBA" id="ARBA00023163"/>
    </source>
</evidence>